<dbReference type="Proteomes" id="UP000070700">
    <property type="component" value="Unassembled WGS sequence"/>
</dbReference>
<proteinExistence type="inferred from homology"/>
<dbReference type="PANTHER" id="PTHR18884">
    <property type="entry name" value="SEPTIN"/>
    <property type="match status" value="1"/>
</dbReference>
<evidence type="ECO:0000259" key="3">
    <source>
        <dbReference type="PROSITE" id="PS51719"/>
    </source>
</evidence>
<dbReference type="Gene3D" id="3.40.50.300">
    <property type="entry name" value="P-loop containing nucleotide triphosphate hydrolases"/>
    <property type="match status" value="1"/>
</dbReference>
<dbReference type="STRING" id="149040.A0A194X2F2"/>
<name>A0A194X2F2_MOLSC</name>
<dbReference type="KEGG" id="psco:LY89DRAFT_136995"/>
<feature type="region of interest" description="Disordered" evidence="2">
    <location>
        <begin position="1"/>
        <end position="103"/>
    </location>
</feature>
<dbReference type="InParanoid" id="A0A194X2F2"/>
<dbReference type="EMBL" id="KQ947420">
    <property type="protein sequence ID" value="KUJ14371.1"/>
    <property type="molecule type" value="Genomic_DNA"/>
</dbReference>
<organism evidence="4 5">
    <name type="scientific">Mollisia scopiformis</name>
    <name type="common">Conifer needle endophyte fungus</name>
    <name type="synonym">Phialocephala scopiformis</name>
    <dbReference type="NCBI Taxonomy" id="149040"/>
    <lineage>
        <taxon>Eukaryota</taxon>
        <taxon>Fungi</taxon>
        <taxon>Dikarya</taxon>
        <taxon>Ascomycota</taxon>
        <taxon>Pezizomycotina</taxon>
        <taxon>Leotiomycetes</taxon>
        <taxon>Helotiales</taxon>
        <taxon>Mollisiaceae</taxon>
        <taxon>Mollisia</taxon>
    </lineage>
</organism>
<dbReference type="PROSITE" id="PS51719">
    <property type="entry name" value="G_SEPTIN"/>
    <property type="match status" value="1"/>
</dbReference>
<evidence type="ECO:0000313" key="5">
    <source>
        <dbReference type="Proteomes" id="UP000070700"/>
    </source>
</evidence>
<evidence type="ECO:0000256" key="1">
    <source>
        <dbReference type="RuleBase" id="RU004560"/>
    </source>
</evidence>
<dbReference type="GeneID" id="28815009"/>
<feature type="region of interest" description="Disordered" evidence="2">
    <location>
        <begin position="406"/>
        <end position="467"/>
    </location>
</feature>
<evidence type="ECO:0000313" key="4">
    <source>
        <dbReference type="EMBL" id="KUJ14371.1"/>
    </source>
</evidence>
<dbReference type="Pfam" id="PF00735">
    <property type="entry name" value="Septin"/>
    <property type="match status" value="3"/>
</dbReference>
<gene>
    <name evidence="4" type="ORF">LY89DRAFT_136995</name>
</gene>
<dbReference type="InterPro" id="IPR027417">
    <property type="entry name" value="P-loop_NTPase"/>
</dbReference>
<dbReference type="InterPro" id="IPR030379">
    <property type="entry name" value="G_SEPTIN_dom"/>
</dbReference>
<evidence type="ECO:0000256" key="2">
    <source>
        <dbReference type="SAM" id="MobiDB-lite"/>
    </source>
</evidence>
<feature type="compositionally biased region" description="Polar residues" evidence="2">
    <location>
        <begin position="437"/>
        <end position="458"/>
    </location>
</feature>
<sequence>MVSSSRPRTPSASNSPPSDKLAAIPEAGKTTQPPRRSSLGLLLRRSKSGELKPSKKAQALAQQQELERQRREAAAIPKSPPKLPDLYNGQKPTPLPYGGEDRPDSVAIVSNKTGYQGRGSIEPGRASAMTSTVPIPPIPSNGNKNGEYVDPYARTESMTHRGRYSYASSAVSTINSPRRVRRRKDPTPFNILIIGARSSGKTSFLNFLKTSLALPSKKRSNRPTELVDDIFAPQNSKSGTFESHYLETEIDGERIGLTLWDSEGLEKNVVDLQLREMSSFLESKFEETFTEEMKVVRAPGVQDTHIHAAFLLLDPLRLDRNIAAAKNSTSNGGMNGKYNSAPRILGGLDEDLDLQVLRTLQGKTTVVPVISKADTITTAHMAYLKKIVWDSLKKANLDPLEALGLDDFESDSPINSSRIDEGDEDEDSDKDSDGNLPIQTPEPSSSASPNSKRLSSGSVRRHKSVDDSETELPYLPLSIISPDIYEPGVIGRKFPWGFADPMNAEHCDFTRLKEAVFSEWRGELREASRELWYEGWRTSRLKHRDTK</sequence>
<dbReference type="SUPFAM" id="SSF52540">
    <property type="entry name" value="P-loop containing nucleoside triphosphate hydrolases"/>
    <property type="match status" value="1"/>
</dbReference>
<feature type="compositionally biased region" description="Acidic residues" evidence="2">
    <location>
        <begin position="421"/>
        <end position="430"/>
    </location>
</feature>
<dbReference type="GO" id="GO:0005525">
    <property type="term" value="F:GTP binding"/>
    <property type="evidence" value="ECO:0007669"/>
    <property type="project" value="UniProtKB-KW"/>
</dbReference>
<reference evidence="4 5" key="1">
    <citation type="submission" date="2015-10" db="EMBL/GenBank/DDBJ databases">
        <title>Full genome of DAOMC 229536 Phialocephala scopiformis, a fungal endophyte of spruce producing the potent anti-insectan compound rugulosin.</title>
        <authorList>
            <consortium name="DOE Joint Genome Institute"/>
            <person name="Walker A.K."/>
            <person name="Frasz S.L."/>
            <person name="Seifert K.A."/>
            <person name="Miller J.D."/>
            <person name="Mondo S.J."/>
            <person name="Labutti K."/>
            <person name="Lipzen A."/>
            <person name="Dockter R."/>
            <person name="Kennedy M."/>
            <person name="Grigoriev I.V."/>
            <person name="Spatafora J.W."/>
        </authorList>
    </citation>
    <scope>NUCLEOTIDE SEQUENCE [LARGE SCALE GENOMIC DNA]</scope>
    <source>
        <strain evidence="4 5">CBS 120377</strain>
    </source>
</reference>
<feature type="compositionally biased region" description="Polar residues" evidence="2">
    <location>
        <begin position="1"/>
        <end position="17"/>
    </location>
</feature>
<keyword evidence="1" id="KW-0342">GTP-binding</keyword>
<accession>A0A194X2F2</accession>
<keyword evidence="5" id="KW-1185">Reference proteome</keyword>
<dbReference type="FunFam" id="3.40.50.300:FF:001827">
    <property type="entry name" value="Septin"/>
    <property type="match status" value="1"/>
</dbReference>
<keyword evidence="1" id="KW-0547">Nucleotide-binding</keyword>
<dbReference type="AlphaFoldDB" id="A0A194X2F2"/>
<dbReference type="RefSeq" id="XP_018068726.1">
    <property type="nucleotide sequence ID" value="XM_018205283.1"/>
</dbReference>
<comment type="similarity">
    <text evidence="1">Belongs to the TRAFAC class TrmE-Era-EngA-EngB-Septin-like GTPase superfamily. Septin GTPase family.</text>
</comment>
<feature type="domain" description="Septin-type G" evidence="3">
    <location>
        <begin position="185"/>
        <end position="543"/>
    </location>
</feature>
<protein>
    <recommendedName>
        <fullName evidence="3">Septin-type G domain-containing protein</fullName>
    </recommendedName>
</protein>
<dbReference type="OrthoDB" id="5337438at2759"/>
<feature type="region of interest" description="Disordered" evidence="2">
    <location>
        <begin position="115"/>
        <end position="147"/>
    </location>
</feature>